<gene>
    <name evidence="2" type="ORF">EV385_5295</name>
</gene>
<keyword evidence="1" id="KW-0812">Transmembrane</keyword>
<keyword evidence="3" id="KW-1185">Reference proteome</keyword>
<feature type="transmembrane region" description="Helical" evidence="1">
    <location>
        <begin position="217"/>
        <end position="235"/>
    </location>
</feature>
<accession>A0A4Q7ZRC9</accession>
<keyword evidence="1" id="KW-0472">Membrane</keyword>
<dbReference type="AlphaFoldDB" id="A0A4Q7ZRC9"/>
<evidence type="ECO:0000313" key="3">
    <source>
        <dbReference type="Proteomes" id="UP000292564"/>
    </source>
</evidence>
<proteinExistence type="predicted"/>
<feature type="transmembrane region" description="Helical" evidence="1">
    <location>
        <begin position="122"/>
        <end position="144"/>
    </location>
</feature>
<feature type="transmembrane region" description="Helical" evidence="1">
    <location>
        <begin position="159"/>
        <end position="179"/>
    </location>
</feature>
<comment type="caution">
    <text evidence="2">The sequence shown here is derived from an EMBL/GenBank/DDBJ whole genome shotgun (WGS) entry which is preliminary data.</text>
</comment>
<reference evidence="2 3" key="1">
    <citation type="submission" date="2019-02" db="EMBL/GenBank/DDBJ databases">
        <title>Sequencing the genomes of 1000 actinobacteria strains.</title>
        <authorList>
            <person name="Klenk H.-P."/>
        </authorList>
    </citation>
    <scope>NUCLEOTIDE SEQUENCE [LARGE SCALE GENOMIC DNA]</scope>
    <source>
        <strain evidence="2 3">DSM 45162</strain>
    </source>
</reference>
<organism evidence="2 3">
    <name type="scientific">Krasilnikovia cinnamomea</name>
    <dbReference type="NCBI Taxonomy" id="349313"/>
    <lineage>
        <taxon>Bacteria</taxon>
        <taxon>Bacillati</taxon>
        <taxon>Actinomycetota</taxon>
        <taxon>Actinomycetes</taxon>
        <taxon>Micromonosporales</taxon>
        <taxon>Micromonosporaceae</taxon>
        <taxon>Krasilnikovia</taxon>
    </lineage>
</organism>
<name>A0A4Q7ZRC9_9ACTN</name>
<protein>
    <submittedName>
        <fullName evidence="2">Uncharacterized protein</fullName>
    </submittedName>
</protein>
<feature type="transmembrane region" description="Helical" evidence="1">
    <location>
        <begin position="38"/>
        <end position="57"/>
    </location>
</feature>
<feature type="transmembrane region" description="Helical" evidence="1">
    <location>
        <begin position="91"/>
        <end position="110"/>
    </location>
</feature>
<dbReference type="Proteomes" id="UP000292564">
    <property type="component" value="Unassembled WGS sequence"/>
</dbReference>
<evidence type="ECO:0000313" key="2">
    <source>
        <dbReference type="EMBL" id="RZU53374.1"/>
    </source>
</evidence>
<dbReference type="EMBL" id="SHKY01000001">
    <property type="protein sequence ID" value="RZU53374.1"/>
    <property type="molecule type" value="Genomic_DNA"/>
</dbReference>
<keyword evidence="1" id="KW-1133">Transmembrane helix</keyword>
<feature type="transmembrane region" description="Helical" evidence="1">
    <location>
        <begin position="186"/>
        <end position="205"/>
    </location>
</feature>
<evidence type="ECO:0000256" key="1">
    <source>
        <dbReference type="SAM" id="Phobius"/>
    </source>
</evidence>
<feature type="transmembrane region" description="Helical" evidence="1">
    <location>
        <begin position="64"/>
        <end position="85"/>
    </location>
</feature>
<sequence>MWIIRIWYGLLGLWALSMSQGVVRLILGDAGADERFTYVVVTAWKLLALGGVLGVSWTGGRSVVAFQAVVVGFVGWWGSELLYAVHPADATPAASMIATVVLWLLPLVLLRPHRGELARFHARPSAVLLPLALVAAVPLCVYAVRQGDLATGLNGRVEVYYVSSGLGLVLAVQVVFAGFRPRGSRWLPRFVALVAVCTGLAAIVWPDDLTSPGRGWGIALVCWALLFMVGAEVEVNRDPP</sequence>